<name>A0A848IJT9_9BURK</name>
<feature type="domain" description="Molybdenum cofactor biosynthesis protein F N-terminal" evidence="1">
    <location>
        <begin position="7"/>
        <end position="110"/>
    </location>
</feature>
<accession>A0A848IJT9</accession>
<dbReference type="InterPro" id="IPR024724">
    <property type="entry name" value="MoaF_N"/>
</dbReference>
<evidence type="ECO:0000259" key="1">
    <source>
        <dbReference type="Pfam" id="PF10703"/>
    </source>
</evidence>
<dbReference type="InterPro" id="IPR035348">
    <property type="entry name" value="MoaF_C"/>
</dbReference>
<evidence type="ECO:0000259" key="2">
    <source>
        <dbReference type="Pfam" id="PF17409"/>
    </source>
</evidence>
<gene>
    <name evidence="3" type="ORF">HHL24_25950</name>
</gene>
<dbReference type="Gene3D" id="2.40.128.20">
    <property type="match status" value="1"/>
</dbReference>
<sequence length="271" mass="29705">MTSQPVFIQVGALAEGFAPDSHILPPVDDLTGRTLQLEFADGPAETLTFVSAGALRTANAQFECRVTSVRDGIYFVDYIGGGDGSRPAATSYVLDVKQGLCTAVVGTLPNETEARTDAFTRVERGLELTGVQAQFRHGRIAQQSAQAGAEAALHHPTRELIGMRNLYTYSATEQYEHVYLNDNFYAWQCLSGVEAGLADVDRCHYIAIAKDLYLFVWREKIIPTLGVVMIDLERKKTDGKIFGYQGNQFDALSNFPVGALAQVLNVTRHPQ</sequence>
<dbReference type="InterPro" id="IPR012674">
    <property type="entry name" value="Calycin"/>
</dbReference>
<dbReference type="AlphaFoldDB" id="A0A848IJT9"/>
<evidence type="ECO:0000313" key="3">
    <source>
        <dbReference type="EMBL" id="NMM01373.1"/>
    </source>
</evidence>
<dbReference type="EMBL" id="JABBGJ010000030">
    <property type="protein sequence ID" value="NMM01373.1"/>
    <property type="molecule type" value="Genomic_DNA"/>
</dbReference>
<feature type="domain" description="MoaF C-terminal" evidence="2">
    <location>
        <begin position="154"/>
        <end position="267"/>
    </location>
</feature>
<organism evidence="3 4">
    <name type="scientific">Paraburkholderia polaris</name>
    <dbReference type="NCBI Taxonomy" id="2728848"/>
    <lineage>
        <taxon>Bacteria</taxon>
        <taxon>Pseudomonadati</taxon>
        <taxon>Pseudomonadota</taxon>
        <taxon>Betaproteobacteria</taxon>
        <taxon>Burkholderiales</taxon>
        <taxon>Burkholderiaceae</taxon>
        <taxon>Paraburkholderia</taxon>
    </lineage>
</organism>
<evidence type="ECO:0000313" key="4">
    <source>
        <dbReference type="Proteomes" id="UP000544134"/>
    </source>
</evidence>
<reference evidence="3 4" key="1">
    <citation type="submission" date="2020-04" db="EMBL/GenBank/DDBJ databases">
        <title>Paraburkholderia sp. RP-4-7 isolated from soil.</title>
        <authorList>
            <person name="Dahal R.H."/>
        </authorList>
    </citation>
    <scope>NUCLEOTIDE SEQUENCE [LARGE SCALE GENOMIC DNA]</scope>
    <source>
        <strain evidence="3 4">RP-4-7</strain>
    </source>
</reference>
<dbReference type="Pfam" id="PF10703">
    <property type="entry name" value="MoaF"/>
    <property type="match status" value="1"/>
</dbReference>
<dbReference type="Pfam" id="PF17409">
    <property type="entry name" value="MoaF_C"/>
    <property type="match status" value="1"/>
</dbReference>
<proteinExistence type="predicted"/>
<dbReference type="Proteomes" id="UP000544134">
    <property type="component" value="Unassembled WGS sequence"/>
</dbReference>
<protein>
    <submittedName>
        <fullName evidence="3">Molybdenum cofactor biosynthesis protein F</fullName>
    </submittedName>
</protein>
<keyword evidence="4" id="KW-1185">Reference proteome</keyword>
<comment type="caution">
    <text evidence="3">The sequence shown here is derived from an EMBL/GenBank/DDBJ whole genome shotgun (WGS) entry which is preliminary data.</text>
</comment>
<dbReference type="RefSeq" id="WP_169488211.1">
    <property type="nucleotide sequence ID" value="NZ_JABBGJ010000030.1"/>
</dbReference>